<gene>
    <name evidence="3" type="ORF">Cfor_04148</name>
</gene>
<dbReference type="EMBL" id="BLKM01000880">
    <property type="protein sequence ID" value="GFG39189.1"/>
    <property type="molecule type" value="Genomic_DNA"/>
</dbReference>
<feature type="compositionally biased region" description="Basic and acidic residues" evidence="1">
    <location>
        <begin position="182"/>
        <end position="192"/>
    </location>
</feature>
<dbReference type="Proteomes" id="UP000502823">
    <property type="component" value="Unassembled WGS sequence"/>
</dbReference>
<accession>A0A6L2Q305</accession>
<protein>
    <recommendedName>
        <fullName evidence="2">DHX34-like C2H2-type zinc finger domain-containing protein</fullName>
    </recommendedName>
</protein>
<name>A0A6L2Q305_COPFO</name>
<feature type="domain" description="DHX34-like C2H2-type zinc finger" evidence="2">
    <location>
        <begin position="199"/>
        <end position="223"/>
    </location>
</feature>
<organism evidence="3 4">
    <name type="scientific">Coptotermes formosanus</name>
    <name type="common">Formosan subterranean termite</name>
    <dbReference type="NCBI Taxonomy" id="36987"/>
    <lineage>
        <taxon>Eukaryota</taxon>
        <taxon>Metazoa</taxon>
        <taxon>Ecdysozoa</taxon>
        <taxon>Arthropoda</taxon>
        <taxon>Hexapoda</taxon>
        <taxon>Insecta</taxon>
        <taxon>Pterygota</taxon>
        <taxon>Neoptera</taxon>
        <taxon>Polyneoptera</taxon>
        <taxon>Dictyoptera</taxon>
        <taxon>Blattodea</taxon>
        <taxon>Blattoidea</taxon>
        <taxon>Termitoidae</taxon>
        <taxon>Rhinotermitidae</taxon>
        <taxon>Coptotermes</taxon>
    </lineage>
</organism>
<sequence length="224" mass="25206">MFIQAECAYGASPQRHQPEHHPPVNNVLMPMQDVKLLNFSATAPNIKSKEKSSAAAKKLEQELSSELPQFMHTEIVYTLQRLLPADIKVIYVGPGENEDVITPNPFCSDWECTTHPDKGGVQVTPYITYNCVHVSGSYLSDHDDDCMDEWNCPHCGLAMNLGSIQKLQHMGTCQPSQNEQGKFADSEAETSKRKPNSQAYQCAECNKTLYLTPTEMLRHKRQHQ</sequence>
<dbReference type="InterPro" id="IPR056382">
    <property type="entry name" value="DHX34_Znf-C2H2"/>
</dbReference>
<dbReference type="AlphaFoldDB" id="A0A6L2Q305"/>
<evidence type="ECO:0000313" key="3">
    <source>
        <dbReference type="EMBL" id="GFG39189.1"/>
    </source>
</evidence>
<dbReference type="OrthoDB" id="3363059at2759"/>
<proteinExistence type="predicted"/>
<dbReference type="Pfam" id="PF24485">
    <property type="entry name" value="zf-C2H2_DHX34"/>
    <property type="match status" value="1"/>
</dbReference>
<evidence type="ECO:0000256" key="1">
    <source>
        <dbReference type="SAM" id="MobiDB-lite"/>
    </source>
</evidence>
<evidence type="ECO:0000259" key="2">
    <source>
        <dbReference type="Pfam" id="PF24485"/>
    </source>
</evidence>
<keyword evidence="4" id="KW-1185">Reference proteome</keyword>
<comment type="caution">
    <text evidence="3">The sequence shown here is derived from an EMBL/GenBank/DDBJ whole genome shotgun (WGS) entry which is preliminary data.</text>
</comment>
<feature type="region of interest" description="Disordered" evidence="1">
    <location>
        <begin position="175"/>
        <end position="199"/>
    </location>
</feature>
<dbReference type="InParanoid" id="A0A6L2Q305"/>
<reference evidence="4" key="1">
    <citation type="submission" date="2020-01" db="EMBL/GenBank/DDBJ databases">
        <title>Draft genome sequence of the Termite Coptotermes fromosanus.</title>
        <authorList>
            <person name="Itakura S."/>
            <person name="Yosikawa Y."/>
            <person name="Umezawa K."/>
        </authorList>
    </citation>
    <scope>NUCLEOTIDE SEQUENCE [LARGE SCALE GENOMIC DNA]</scope>
</reference>
<evidence type="ECO:0000313" key="4">
    <source>
        <dbReference type="Proteomes" id="UP000502823"/>
    </source>
</evidence>